<dbReference type="PANTHER" id="PTHR21600">
    <property type="entry name" value="MITOCHONDRIAL RNA PSEUDOURIDINE SYNTHASE"/>
    <property type="match status" value="1"/>
</dbReference>
<dbReference type="GO" id="GO:0003723">
    <property type="term" value="F:RNA binding"/>
    <property type="evidence" value="ECO:0007669"/>
    <property type="project" value="UniProtKB-KW"/>
</dbReference>
<reference evidence="6" key="1">
    <citation type="submission" date="2017-08" db="EMBL/GenBank/DDBJ databases">
        <title>A dynamic microbial community with high functional redundancy inhabits the cold, oxic subseafloor aquifer.</title>
        <authorList>
            <person name="Tully B.J."/>
            <person name="Wheat C.G."/>
            <person name="Glazer B.T."/>
            <person name="Huber J.A."/>
        </authorList>
    </citation>
    <scope>NUCLEOTIDE SEQUENCE [LARGE SCALE GENOMIC DNA]</scope>
</reference>
<dbReference type="SUPFAM" id="SSF55120">
    <property type="entry name" value="Pseudouridine synthase"/>
    <property type="match status" value="1"/>
</dbReference>
<dbReference type="PROSITE" id="PS50889">
    <property type="entry name" value="S4"/>
    <property type="match status" value="1"/>
</dbReference>
<dbReference type="PANTHER" id="PTHR21600:SF44">
    <property type="entry name" value="RIBOSOMAL LARGE SUBUNIT PSEUDOURIDINE SYNTHASE D"/>
    <property type="match status" value="1"/>
</dbReference>
<dbReference type="InterPro" id="IPR050188">
    <property type="entry name" value="RluA_PseudoU_synthase"/>
</dbReference>
<keyword evidence="2" id="KW-0413">Isomerase</keyword>
<evidence type="ECO:0000256" key="2">
    <source>
        <dbReference type="ARBA" id="ARBA00023235"/>
    </source>
</evidence>
<evidence type="ECO:0000313" key="6">
    <source>
        <dbReference type="Proteomes" id="UP000218775"/>
    </source>
</evidence>
<evidence type="ECO:0000256" key="1">
    <source>
        <dbReference type="ARBA" id="ARBA00010876"/>
    </source>
</evidence>
<dbReference type="InterPro" id="IPR036986">
    <property type="entry name" value="S4_RNA-bd_sf"/>
</dbReference>
<dbReference type="InterPro" id="IPR006224">
    <property type="entry name" value="PsdUridine_synth_RluA-like_CS"/>
</dbReference>
<keyword evidence="3" id="KW-0694">RNA-binding</keyword>
<evidence type="ECO:0000259" key="4">
    <source>
        <dbReference type="SMART" id="SM00363"/>
    </source>
</evidence>
<proteinExistence type="inferred from homology"/>
<dbReference type="Pfam" id="PF00849">
    <property type="entry name" value="PseudoU_synth_2"/>
    <property type="match status" value="1"/>
</dbReference>
<dbReference type="CDD" id="cd00165">
    <property type="entry name" value="S4"/>
    <property type="match status" value="1"/>
</dbReference>
<dbReference type="Gene3D" id="3.10.290.10">
    <property type="entry name" value="RNA-binding S4 domain"/>
    <property type="match status" value="1"/>
</dbReference>
<dbReference type="InterPro" id="IPR020103">
    <property type="entry name" value="PsdUridine_synth_cat_dom_sf"/>
</dbReference>
<dbReference type="GO" id="GO:0120159">
    <property type="term" value="F:rRNA pseudouridine synthase activity"/>
    <property type="evidence" value="ECO:0007669"/>
    <property type="project" value="UniProtKB-ARBA"/>
</dbReference>
<dbReference type="GO" id="GO:0000455">
    <property type="term" value="P:enzyme-directed rRNA pseudouridine synthesis"/>
    <property type="evidence" value="ECO:0007669"/>
    <property type="project" value="UniProtKB-ARBA"/>
</dbReference>
<dbReference type="PROSITE" id="PS01129">
    <property type="entry name" value="PSI_RLU"/>
    <property type="match status" value="1"/>
</dbReference>
<organism evidence="5 6">
    <name type="scientific">Aerophobetes bacterium</name>
    <dbReference type="NCBI Taxonomy" id="2030807"/>
    <lineage>
        <taxon>Bacteria</taxon>
        <taxon>Candidatus Aerophobota</taxon>
    </lineage>
</organism>
<name>A0A2A4X2U6_UNCAE</name>
<evidence type="ECO:0000256" key="3">
    <source>
        <dbReference type="PROSITE-ProRule" id="PRU00182"/>
    </source>
</evidence>
<dbReference type="AlphaFoldDB" id="A0A2A4X2U6"/>
<dbReference type="Gene3D" id="3.30.2350.10">
    <property type="entry name" value="Pseudouridine synthase"/>
    <property type="match status" value="1"/>
</dbReference>
<evidence type="ECO:0000313" key="5">
    <source>
        <dbReference type="EMBL" id="PCI76870.1"/>
    </source>
</evidence>
<dbReference type="InterPro" id="IPR006145">
    <property type="entry name" value="PsdUridine_synth_RsuA/RluA"/>
</dbReference>
<protein>
    <submittedName>
        <fullName evidence="5">RNA pseudouridine synthase</fullName>
    </submittedName>
</protein>
<feature type="domain" description="RNA-binding S4" evidence="4">
    <location>
        <begin position="16"/>
        <end position="76"/>
    </location>
</feature>
<gene>
    <name evidence="5" type="ORF">COB21_03825</name>
</gene>
<dbReference type="InterPro" id="IPR002942">
    <property type="entry name" value="S4_RNA-bd"/>
</dbReference>
<accession>A0A2A4X2U6</accession>
<dbReference type="SMART" id="SM00363">
    <property type="entry name" value="S4"/>
    <property type="match status" value="1"/>
</dbReference>
<comment type="caution">
    <text evidence="5">The sequence shown here is derived from an EMBL/GenBank/DDBJ whole genome shotgun (WGS) entry which is preliminary data.</text>
</comment>
<dbReference type="EMBL" id="NVUK01000023">
    <property type="protein sequence ID" value="PCI76870.1"/>
    <property type="molecule type" value="Genomic_DNA"/>
</dbReference>
<dbReference type="Proteomes" id="UP000218775">
    <property type="component" value="Unassembled WGS sequence"/>
</dbReference>
<sequence>MEGMNYQEIKITSDICLIDAMSNAFPDSSKSTLKKWIVHRRVILKGKPVVKTNDPLKEGDTLRFYEKKRIGAKKLAILYSDNHIIVVDKPCSLLSVATYYEQDDTVHDILKQSKTHARVFPVHRLDRETSGVMVFATTNIAREALTEQFHRHSIEREYHAIVEGVAQDEQGTWAHKLLEDANYMMKPNTRGVMSVTHFNRALVSKKYSYLICHLETGKKNQIRVGASLAGHPIVGDVKYGAAPSPIGRLGLHAHSLGFQHPMTGKYMFFNSIVPPLFMRLFPAEKDFFMNLNSRDACEKVIS</sequence>
<dbReference type="CDD" id="cd02869">
    <property type="entry name" value="PseudoU_synth_RluA_like"/>
    <property type="match status" value="1"/>
</dbReference>
<comment type="similarity">
    <text evidence="1">Belongs to the pseudouridine synthase RluA family.</text>
</comment>